<reference evidence="23 24" key="1">
    <citation type="submission" date="2017-10" db="EMBL/GenBank/DDBJ databases">
        <title>The new phylogeny of genus Mycobacterium.</title>
        <authorList>
            <person name="Tortoli E."/>
            <person name="Trovato A."/>
            <person name="Cirillo D.M."/>
        </authorList>
    </citation>
    <scope>NUCLEOTIDE SEQUENCE [LARGE SCALE GENOMIC DNA]</scope>
    <source>
        <strain evidence="23 24">CCUG37673</strain>
    </source>
</reference>
<dbReference type="InterPro" id="IPR041957">
    <property type="entry name" value="CT_Nitrate-R-NapA-like"/>
</dbReference>
<dbReference type="FunFam" id="2.40.40.20:FF:000005">
    <property type="entry name" value="Periplasmic nitrate reductase"/>
    <property type="match status" value="1"/>
</dbReference>
<dbReference type="EMBL" id="BLKS01000003">
    <property type="protein sequence ID" value="GFG55036.1"/>
    <property type="molecule type" value="Genomic_DNA"/>
</dbReference>
<evidence type="ECO:0000256" key="11">
    <source>
        <dbReference type="ARBA" id="ARBA00022723"/>
    </source>
</evidence>
<comment type="cofactor">
    <cofactor evidence="4">
        <name>FAD</name>
        <dbReference type="ChEBI" id="CHEBI:57692"/>
    </cofactor>
</comment>
<evidence type="ECO:0000256" key="2">
    <source>
        <dbReference type="ARBA" id="ARBA00001942"/>
    </source>
</evidence>
<evidence type="ECO:0000256" key="7">
    <source>
        <dbReference type="ARBA" id="ARBA00022485"/>
    </source>
</evidence>
<evidence type="ECO:0000256" key="6">
    <source>
        <dbReference type="ARBA" id="ARBA00012604"/>
    </source>
</evidence>
<dbReference type="SUPFAM" id="SSF63380">
    <property type="entry name" value="Riboflavin synthase domain-like"/>
    <property type="match status" value="1"/>
</dbReference>
<dbReference type="InterPro" id="IPR008254">
    <property type="entry name" value="Flavodoxin/NO_synth"/>
</dbReference>
<evidence type="ECO:0000313" key="23">
    <source>
        <dbReference type="EMBL" id="PEG37180.1"/>
    </source>
</evidence>
<evidence type="ECO:0000313" key="25">
    <source>
        <dbReference type="Proteomes" id="UP000465302"/>
    </source>
</evidence>
<dbReference type="EC" id="1.8.1.2" evidence="6"/>
<dbReference type="InterPro" id="IPR001094">
    <property type="entry name" value="Flavdoxin-like"/>
</dbReference>
<dbReference type="PANTHER" id="PTHR43105:SF9">
    <property type="entry name" value="NADPH-FE(3+) OXIDOREDUCTASE SUBUNIT ALPHA"/>
    <property type="match status" value="1"/>
</dbReference>
<dbReference type="Gene3D" id="3.40.228.10">
    <property type="entry name" value="Dimethylsulfoxide Reductase, domain 2"/>
    <property type="match status" value="1"/>
</dbReference>
<dbReference type="InterPro" id="IPR017927">
    <property type="entry name" value="FAD-bd_FR_type"/>
</dbReference>
<dbReference type="Gene3D" id="1.20.990.10">
    <property type="entry name" value="NADPH-cytochrome p450 Reductase, Chain A, domain 3"/>
    <property type="match status" value="1"/>
</dbReference>
<dbReference type="GO" id="GO:0016020">
    <property type="term" value="C:membrane"/>
    <property type="evidence" value="ECO:0007669"/>
    <property type="project" value="TreeGrafter"/>
</dbReference>
<feature type="domain" description="4Fe-4S Mo/W bis-MGD-type" evidence="21">
    <location>
        <begin position="1"/>
        <end position="59"/>
    </location>
</feature>
<dbReference type="Proteomes" id="UP000465302">
    <property type="component" value="Unassembled WGS sequence"/>
</dbReference>
<evidence type="ECO:0000259" key="21">
    <source>
        <dbReference type="PROSITE" id="PS51669"/>
    </source>
</evidence>
<dbReference type="SUPFAM" id="SSF52218">
    <property type="entry name" value="Flavoproteins"/>
    <property type="match status" value="1"/>
</dbReference>
<evidence type="ECO:0000256" key="18">
    <source>
        <dbReference type="ARBA" id="ARBA00052219"/>
    </source>
</evidence>
<dbReference type="RefSeq" id="WP_097941160.1">
    <property type="nucleotide sequence ID" value="NZ_BLKS01000003.1"/>
</dbReference>
<dbReference type="PANTHER" id="PTHR43105">
    <property type="entry name" value="RESPIRATORY NITRATE REDUCTASE"/>
    <property type="match status" value="1"/>
</dbReference>
<dbReference type="FunFam" id="3.40.228.10:FF:000002">
    <property type="entry name" value="Formate dehydrogenase subunit alpha"/>
    <property type="match status" value="1"/>
</dbReference>
<keyword evidence="10" id="KW-0288">FMN</keyword>
<evidence type="ECO:0000256" key="3">
    <source>
        <dbReference type="ARBA" id="ARBA00001966"/>
    </source>
</evidence>
<evidence type="ECO:0000256" key="13">
    <source>
        <dbReference type="ARBA" id="ARBA00022857"/>
    </source>
</evidence>
<dbReference type="SUPFAM" id="SSF52343">
    <property type="entry name" value="Ferredoxin reductase-like, C-terminal NADP-linked domain"/>
    <property type="match status" value="1"/>
</dbReference>
<dbReference type="Gene3D" id="3.40.50.740">
    <property type="match status" value="1"/>
</dbReference>
<dbReference type="InterPro" id="IPR001433">
    <property type="entry name" value="OxRdtase_FAD/NAD-bd"/>
</dbReference>
<evidence type="ECO:0000256" key="17">
    <source>
        <dbReference type="ARBA" id="ARBA00023063"/>
    </source>
</evidence>
<dbReference type="SUPFAM" id="SSF53706">
    <property type="entry name" value="Formate dehydrogenase/DMSO reductase, domains 1-3"/>
    <property type="match status" value="1"/>
</dbReference>
<keyword evidence="9" id="KW-0285">Flavoprotein</keyword>
<dbReference type="FunFam" id="3.40.50.80:FF:000001">
    <property type="entry name" value="NADPH--cytochrome P450 reductase 1"/>
    <property type="match status" value="1"/>
</dbReference>
<evidence type="ECO:0000313" key="22">
    <source>
        <dbReference type="EMBL" id="GFG55036.1"/>
    </source>
</evidence>
<dbReference type="InterPro" id="IPR023173">
    <property type="entry name" value="NADPH_Cyt_P450_Rdtase_alpha"/>
</dbReference>
<dbReference type="InterPro" id="IPR006655">
    <property type="entry name" value="Mopterin_OxRdtase_prok_CS"/>
</dbReference>
<dbReference type="CDD" id="cd06199">
    <property type="entry name" value="SiR"/>
    <property type="match status" value="1"/>
</dbReference>
<dbReference type="PRINTS" id="PR00369">
    <property type="entry name" value="FLAVODOXIN"/>
</dbReference>
<gene>
    <name evidence="23" type="ORF">CQY20_16490</name>
    <name evidence="22" type="ORF">MAGR_64770</name>
</gene>
<dbReference type="InterPro" id="IPR006963">
    <property type="entry name" value="Mopterin_OxRdtase_4Fe-4S_dom"/>
</dbReference>
<dbReference type="Gene3D" id="2.40.40.20">
    <property type="match status" value="1"/>
</dbReference>
<reference evidence="22" key="3">
    <citation type="submission" date="2020-02" db="EMBL/GenBank/DDBJ databases">
        <authorList>
            <person name="Matsumoto Y."/>
            <person name="Motooka D."/>
            <person name="Nakamura S."/>
        </authorList>
    </citation>
    <scope>NUCLEOTIDE SEQUENCE</scope>
    <source>
        <strain evidence="22">JCM 6377</strain>
    </source>
</reference>
<dbReference type="Pfam" id="PF00384">
    <property type="entry name" value="Molybdopterin"/>
    <property type="match status" value="1"/>
</dbReference>
<dbReference type="Pfam" id="PF00175">
    <property type="entry name" value="NAD_binding_1"/>
    <property type="match status" value="1"/>
</dbReference>
<keyword evidence="13" id="KW-0521">NADP</keyword>
<evidence type="ECO:0000259" key="20">
    <source>
        <dbReference type="PROSITE" id="PS51384"/>
    </source>
</evidence>
<keyword evidence="11" id="KW-0479">Metal-binding</keyword>
<dbReference type="CDD" id="cd02754">
    <property type="entry name" value="MopB_Nitrate-R-NapA-like"/>
    <property type="match status" value="1"/>
</dbReference>
<dbReference type="InterPro" id="IPR029039">
    <property type="entry name" value="Flavoprotein-like_sf"/>
</dbReference>
<dbReference type="EMBL" id="PDCP01000028">
    <property type="protein sequence ID" value="PEG37180.1"/>
    <property type="molecule type" value="Genomic_DNA"/>
</dbReference>
<dbReference type="PRINTS" id="PR00371">
    <property type="entry name" value="FPNCR"/>
</dbReference>
<dbReference type="Pfam" id="PF00667">
    <property type="entry name" value="FAD_binding_1"/>
    <property type="match status" value="1"/>
</dbReference>
<keyword evidence="14" id="KW-0560">Oxidoreductase</keyword>
<dbReference type="InterPro" id="IPR006656">
    <property type="entry name" value="Mopterin_OxRdtase"/>
</dbReference>
<evidence type="ECO:0000256" key="12">
    <source>
        <dbReference type="ARBA" id="ARBA00022827"/>
    </source>
</evidence>
<dbReference type="PROSITE" id="PS51669">
    <property type="entry name" value="4FE4S_MOW_BIS_MGD"/>
    <property type="match status" value="1"/>
</dbReference>
<dbReference type="Pfam" id="PF00258">
    <property type="entry name" value="Flavodoxin_1"/>
    <property type="match status" value="1"/>
</dbReference>
<keyword evidence="24" id="KW-1185">Reference proteome</keyword>
<dbReference type="PROSITE" id="PS51384">
    <property type="entry name" value="FAD_FR"/>
    <property type="match status" value="1"/>
</dbReference>
<dbReference type="Pfam" id="PF04879">
    <property type="entry name" value="Molybdop_Fe4S4"/>
    <property type="match status" value="1"/>
</dbReference>
<keyword evidence="12" id="KW-0274">FAD</keyword>
<evidence type="ECO:0000256" key="15">
    <source>
        <dbReference type="ARBA" id="ARBA00023004"/>
    </source>
</evidence>
<evidence type="ECO:0000259" key="19">
    <source>
        <dbReference type="PROSITE" id="PS50902"/>
    </source>
</evidence>
<dbReference type="Gene3D" id="2.20.25.90">
    <property type="entry name" value="ADC-like domains"/>
    <property type="match status" value="1"/>
</dbReference>
<organism evidence="23 24">
    <name type="scientific">Mycolicibacterium agri</name>
    <name type="common">Mycobacterium agri</name>
    <dbReference type="NCBI Taxonomy" id="36811"/>
    <lineage>
        <taxon>Bacteria</taxon>
        <taxon>Bacillati</taxon>
        <taxon>Actinomycetota</taxon>
        <taxon>Actinomycetes</taxon>
        <taxon>Mycobacteriales</taxon>
        <taxon>Mycobacteriaceae</taxon>
        <taxon>Mycolicibacterium</taxon>
    </lineage>
</organism>
<evidence type="ECO:0000256" key="1">
    <source>
        <dbReference type="ARBA" id="ARBA00001917"/>
    </source>
</evidence>
<comment type="cofactor">
    <cofactor evidence="1">
        <name>FMN</name>
        <dbReference type="ChEBI" id="CHEBI:58210"/>
    </cofactor>
</comment>
<evidence type="ECO:0000256" key="16">
    <source>
        <dbReference type="ARBA" id="ARBA00023014"/>
    </source>
</evidence>
<evidence type="ECO:0000256" key="10">
    <source>
        <dbReference type="ARBA" id="ARBA00022643"/>
    </source>
</evidence>
<proteinExistence type="inferred from homology"/>
<evidence type="ECO:0000313" key="24">
    <source>
        <dbReference type="Proteomes" id="UP000220914"/>
    </source>
</evidence>
<dbReference type="InterPro" id="IPR003097">
    <property type="entry name" value="CysJ-like_FAD-binding"/>
</dbReference>
<dbReference type="GO" id="GO:0010181">
    <property type="term" value="F:FMN binding"/>
    <property type="evidence" value="ECO:0007669"/>
    <property type="project" value="InterPro"/>
</dbReference>
<dbReference type="SMART" id="SM00926">
    <property type="entry name" value="Molybdop_Fe4S4"/>
    <property type="match status" value="1"/>
</dbReference>
<feature type="domain" description="Flavodoxin-like" evidence="19">
    <location>
        <begin position="721"/>
        <end position="855"/>
    </location>
</feature>
<dbReference type="Gene3D" id="3.40.50.360">
    <property type="match status" value="1"/>
</dbReference>
<evidence type="ECO:0000256" key="14">
    <source>
        <dbReference type="ARBA" id="ARBA00023002"/>
    </source>
</evidence>
<keyword evidence="16" id="KW-0411">Iron-sulfur</keyword>
<evidence type="ECO:0000256" key="8">
    <source>
        <dbReference type="ARBA" id="ARBA00022505"/>
    </source>
</evidence>
<dbReference type="InterPro" id="IPR050123">
    <property type="entry name" value="Prok_molybdopt-oxidoreductase"/>
</dbReference>
<dbReference type="PROSITE" id="PS50902">
    <property type="entry name" value="FLAVODOXIN_LIKE"/>
    <property type="match status" value="1"/>
</dbReference>
<dbReference type="InterPro" id="IPR001709">
    <property type="entry name" value="Flavoprot_Pyr_Nucl_cyt_Rdtase"/>
</dbReference>
<comment type="similarity">
    <text evidence="5">Belongs to the prokaryotic molybdopterin-containing oxidoreductase family. NasA/NapA/NarB subfamily.</text>
</comment>
<evidence type="ECO:0000256" key="5">
    <source>
        <dbReference type="ARBA" id="ARBA00008747"/>
    </source>
</evidence>
<dbReference type="PROSITE" id="PS00932">
    <property type="entry name" value="MOLYBDOPTERIN_PROK_3"/>
    <property type="match status" value="1"/>
</dbReference>
<dbReference type="CDD" id="cd02791">
    <property type="entry name" value="MopB_CT_Nitrate-R-NapA-like"/>
    <property type="match status" value="1"/>
</dbReference>
<accession>A0A2A7N038</accession>
<dbReference type="InterPro" id="IPR009010">
    <property type="entry name" value="Asp_de-COase-like_dom_sf"/>
</dbReference>
<dbReference type="OrthoDB" id="7376058at2"/>
<dbReference type="Gene3D" id="2.40.30.10">
    <property type="entry name" value="Translation factors"/>
    <property type="match status" value="1"/>
</dbReference>
<dbReference type="InterPro" id="IPR039261">
    <property type="entry name" value="FNR_nucleotide-bd"/>
</dbReference>
<sequence length="1241" mass="135246">MMVTRTACSYCGVGCGIEVTTDVGARVIAGVTGDKLHPANFGRLCTKGATHAEMMAADSGRLKTALVRPSRGHTPVPTPVDDAVAEAARRLRAIVEQHGPDSVALYVSGQMSIEAQYLANKLAKGFLRTVHIESNSRLCMASASTGFKQSLGADGPPGSYADFDCADLFFVIGSNMADCHPVLFLRMAERMKAGAKLIVVDPRRTATAQRADLFLQIKPGTDLALLNGLLHLLVENDDIDSDFIAEHTEGWDRMPAFLADYPPQRVAAITGIPEADIRTAARMIAEAREWMSCWTMGLNQSTHGTWNTNAICNLHLATGAICRPGGGPLSLTGQPNAMGGREMGYMGPGLPGQRSVLSPADREFVEQQWGLRTGTIRDDAGPGTIGMFEKLAAGDIKACWIICTNPVASVANRSTVVEGLQAAELVITQDAYASTATNRYADIVLPAAMWAESDGVMVNSERTMTLLPATIPPVGQARPDWQLICQVATHLGFGEHFDFDSSEQVFDEIRRFSNPQTGYDLRGVSYARLRQTPVQWPCPPNGDARNPLRYVETGRVVFPTPSGRAVFHPRPHIEPRELPDGEFPLVLNTGRLQHQWHTMTKTGRVTKLNKLNSGPFVELHPSDAAAMGITDGQPVELTSRRGRAVLPAVVTDRVRQGNCFAPFHWNDEHGEHLTVNQLTNDAVDAESLQPEFKVCAVSARPAGPAPAVTQVDEPAARGDGALVLWASQTGIAEDVAARLARRISGSRLANMDEVPLSRLKTARDVVIVTSTFGDGGPPDNGTAFWDRLGGPNAPALQGLRYAVLGIGDRSYADFCGYAKSIDARLAHLGAQKLVDRAEFEAHDSAPMAQWTNRVAAMLGADTEQAIEADEPFTRAAPVGAKLCRNTMLTAPRSPKEVRQLGVDISEFDVGYAVGDSLGVCATNGPAVVDAWLAATGLDGGETVEVDDAPLTLREALTRCYDICRVTPDLLRFVAENCSDPAAAKVLRAPSARLAKWLDGRNGLDIVEEFRVRAEPAQWQQVLVRLTPRNYSISSSPLVSPHEVQLTVSVVRYRGRRGGQRGGVCSTFLADRADSVRVPVFLQRSPHFRPPADASTPMIMVGPGTGIAPFRGFLQERRALGHTGRNWLFFGEQRYRENFYYRDDFEDMARDGFLTRLNLAFSRDQADRVYVQHKMLENGAEVWRWLSDGAHFYVCGDASKMARDVDAALTKIIKTHGRMSEDAARQYKRELVADKRYVRDVY</sequence>
<comment type="cofactor">
    <cofactor evidence="3">
        <name>[4Fe-4S] cluster</name>
        <dbReference type="ChEBI" id="CHEBI:49883"/>
    </cofactor>
</comment>
<keyword evidence="15" id="KW-0408">Iron</keyword>
<dbReference type="GO" id="GO:0051539">
    <property type="term" value="F:4 iron, 4 sulfur cluster binding"/>
    <property type="evidence" value="ECO:0007669"/>
    <property type="project" value="UniProtKB-KW"/>
</dbReference>
<evidence type="ECO:0000256" key="4">
    <source>
        <dbReference type="ARBA" id="ARBA00001974"/>
    </source>
</evidence>
<keyword evidence="7" id="KW-0004">4Fe-4S</keyword>
<dbReference type="GO" id="GO:0042128">
    <property type="term" value="P:nitrate assimilation"/>
    <property type="evidence" value="ECO:0007669"/>
    <property type="project" value="UniProtKB-KW"/>
</dbReference>
<dbReference type="Proteomes" id="UP000220914">
    <property type="component" value="Unassembled WGS sequence"/>
</dbReference>
<protein>
    <recommendedName>
        <fullName evidence="6">assimilatory sulfite reductase (NADPH)</fullName>
        <ecNumber evidence="6">1.8.1.2</ecNumber>
    </recommendedName>
</protein>
<dbReference type="InterPro" id="IPR006657">
    <property type="entry name" value="MoPterin_dinucl-bd_dom"/>
</dbReference>
<reference evidence="22 25" key="2">
    <citation type="journal article" date="2019" name="Emerg. Microbes Infect.">
        <title>Comprehensive subspecies identification of 175 nontuberculous mycobacteria species based on 7547 genomic profiles.</title>
        <authorList>
            <person name="Matsumoto Y."/>
            <person name="Kinjo T."/>
            <person name="Motooka D."/>
            <person name="Nabeya D."/>
            <person name="Jung N."/>
            <person name="Uechi K."/>
            <person name="Horii T."/>
            <person name="Iida T."/>
            <person name="Fujita J."/>
            <person name="Nakamura S."/>
        </authorList>
    </citation>
    <scope>NUCLEOTIDE SEQUENCE [LARGE SCALE GENOMIC DNA]</scope>
    <source>
        <strain evidence="22 25">JCM 6377</strain>
    </source>
</reference>
<keyword evidence="8" id="KW-0500">Molybdenum</keyword>
<dbReference type="Gene3D" id="3.40.50.80">
    <property type="entry name" value="Nucleotide-binding domain of ferredoxin-NADP reductase (FNR) module"/>
    <property type="match status" value="1"/>
</dbReference>
<keyword evidence="17" id="KW-0534">Nitrate assimilation</keyword>
<dbReference type="GO" id="GO:0046872">
    <property type="term" value="F:metal ion binding"/>
    <property type="evidence" value="ECO:0007669"/>
    <property type="project" value="UniProtKB-KW"/>
</dbReference>
<dbReference type="Pfam" id="PF01568">
    <property type="entry name" value="Molydop_binding"/>
    <property type="match status" value="1"/>
</dbReference>
<feature type="domain" description="FAD-binding FR-type" evidence="20">
    <location>
        <begin position="875"/>
        <end position="1090"/>
    </location>
</feature>
<comment type="cofactor">
    <cofactor evidence="2">
        <name>Mo-bis(molybdopterin guanine dinucleotide)</name>
        <dbReference type="ChEBI" id="CHEBI:60539"/>
    </cofactor>
</comment>
<comment type="caution">
    <text evidence="23">The sequence shown here is derived from an EMBL/GenBank/DDBJ whole genome shotgun (WGS) entry which is preliminary data.</text>
</comment>
<dbReference type="GO" id="GO:0004783">
    <property type="term" value="F:sulfite reductase (NADPH) activity"/>
    <property type="evidence" value="ECO:0007669"/>
    <property type="project" value="UniProtKB-EC"/>
</dbReference>
<dbReference type="SUPFAM" id="SSF50692">
    <property type="entry name" value="ADC-like"/>
    <property type="match status" value="1"/>
</dbReference>
<evidence type="ECO:0000256" key="9">
    <source>
        <dbReference type="ARBA" id="ARBA00022630"/>
    </source>
</evidence>
<dbReference type="AlphaFoldDB" id="A0A2A7N038"/>
<dbReference type="InterPro" id="IPR017938">
    <property type="entry name" value="Riboflavin_synthase-like_b-brl"/>
</dbReference>
<name>A0A2A7N038_MYCAG</name>
<dbReference type="GO" id="GO:0043546">
    <property type="term" value="F:molybdopterin cofactor binding"/>
    <property type="evidence" value="ECO:0007669"/>
    <property type="project" value="InterPro"/>
</dbReference>
<comment type="catalytic activity">
    <reaction evidence="18">
        <text>hydrogen sulfide + 3 NADP(+) + 3 H2O = sulfite + 3 NADPH + 4 H(+)</text>
        <dbReference type="Rhea" id="RHEA:13801"/>
        <dbReference type="ChEBI" id="CHEBI:15377"/>
        <dbReference type="ChEBI" id="CHEBI:15378"/>
        <dbReference type="ChEBI" id="CHEBI:17359"/>
        <dbReference type="ChEBI" id="CHEBI:29919"/>
        <dbReference type="ChEBI" id="CHEBI:57783"/>
        <dbReference type="ChEBI" id="CHEBI:58349"/>
        <dbReference type="EC" id="1.8.1.2"/>
    </reaction>
</comment>